<dbReference type="EMBL" id="JBFDAA010000004">
    <property type="protein sequence ID" value="KAL1138153.1"/>
    <property type="molecule type" value="Genomic_DNA"/>
</dbReference>
<dbReference type="PANTHER" id="PTHR31107:SF2">
    <property type="entry name" value="CYTOCHROME C OXIDASE ASSEMBLY FACTOR 8"/>
    <property type="match status" value="1"/>
</dbReference>
<evidence type="ECO:0000256" key="1">
    <source>
        <dbReference type="ARBA" id="ARBA00004443"/>
    </source>
</evidence>
<comment type="caution">
    <text evidence="7">The sequence shown here is derived from an EMBL/GenBank/DDBJ whole genome shotgun (WGS) entry which is preliminary data.</text>
</comment>
<keyword evidence="6" id="KW-0472">Membrane</keyword>
<protein>
    <recommendedName>
        <fullName evidence="9">Apoptogenic protein 1</fullName>
    </recommendedName>
</protein>
<reference evidence="7 8" key="1">
    <citation type="submission" date="2024-07" db="EMBL/GenBank/DDBJ databases">
        <title>Chromosome-level genome assembly of the water stick insect Ranatra chinensis (Heteroptera: Nepidae).</title>
        <authorList>
            <person name="Liu X."/>
        </authorList>
    </citation>
    <scope>NUCLEOTIDE SEQUENCE [LARGE SCALE GENOMIC DNA]</scope>
    <source>
        <strain evidence="7">Cailab_2021Rc</strain>
        <tissue evidence="7">Muscle</tissue>
    </source>
</reference>
<keyword evidence="5" id="KW-0496">Mitochondrion</keyword>
<proteinExistence type="inferred from homology"/>
<dbReference type="Pfam" id="PF10231">
    <property type="entry name" value="COA8"/>
    <property type="match status" value="1"/>
</dbReference>
<evidence type="ECO:0000256" key="2">
    <source>
        <dbReference type="ARBA" id="ARBA00005453"/>
    </source>
</evidence>
<dbReference type="Proteomes" id="UP001558652">
    <property type="component" value="Unassembled WGS sequence"/>
</dbReference>
<evidence type="ECO:0000256" key="6">
    <source>
        <dbReference type="ARBA" id="ARBA00023136"/>
    </source>
</evidence>
<feature type="non-terminal residue" evidence="7">
    <location>
        <position position="1"/>
    </location>
</feature>
<gene>
    <name evidence="7" type="ORF">AAG570_009845</name>
</gene>
<evidence type="ECO:0000313" key="8">
    <source>
        <dbReference type="Proteomes" id="UP001558652"/>
    </source>
</evidence>
<keyword evidence="4" id="KW-0809">Transit peptide</keyword>
<evidence type="ECO:0008006" key="9">
    <source>
        <dbReference type="Google" id="ProtNLM"/>
    </source>
</evidence>
<evidence type="ECO:0000256" key="3">
    <source>
        <dbReference type="ARBA" id="ARBA00022792"/>
    </source>
</evidence>
<dbReference type="AlphaFoldDB" id="A0ABD0YQ91"/>
<evidence type="ECO:0000256" key="5">
    <source>
        <dbReference type="ARBA" id="ARBA00023128"/>
    </source>
</evidence>
<name>A0ABD0YQ91_9HEMI</name>
<dbReference type="GO" id="GO:0005743">
    <property type="term" value="C:mitochondrial inner membrane"/>
    <property type="evidence" value="ECO:0007669"/>
    <property type="project" value="UniProtKB-SubCell"/>
</dbReference>
<dbReference type="PANTHER" id="PTHR31107">
    <property type="entry name" value="APOPTOGENIC PROTEIN 1, MITOCHONDRIAL"/>
    <property type="match status" value="1"/>
</dbReference>
<organism evidence="7 8">
    <name type="scientific">Ranatra chinensis</name>
    <dbReference type="NCBI Taxonomy" id="642074"/>
    <lineage>
        <taxon>Eukaryota</taxon>
        <taxon>Metazoa</taxon>
        <taxon>Ecdysozoa</taxon>
        <taxon>Arthropoda</taxon>
        <taxon>Hexapoda</taxon>
        <taxon>Insecta</taxon>
        <taxon>Pterygota</taxon>
        <taxon>Neoptera</taxon>
        <taxon>Paraneoptera</taxon>
        <taxon>Hemiptera</taxon>
        <taxon>Heteroptera</taxon>
        <taxon>Panheteroptera</taxon>
        <taxon>Nepomorpha</taxon>
        <taxon>Nepidae</taxon>
        <taxon>Ranatrinae</taxon>
        <taxon>Ranatra</taxon>
    </lineage>
</organism>
<comment type="similarity">
    <text evidence="2">Belongs to the COA8 family.</text>
</comment>
<dbReference type="InterPro" id="IPR018796">
    <property type="entry name" value="COA8"/>
</dbReference>
<evidence type="ECO:0000313" key="7">
    <source>
        <dbReference type="EMBL" id="KAL1138153.1"/>
    </source>
</evidence>
<keyword evidence="3" id="KW-0999">Mitochondrion inner membrane</keyword>
<comment type="subcellular location">
    <subcellularLocation>
        <location evidence="1">Mitochondrion inner membrane</location>
        <topology evidence="1">Peripheral membrane protein</topology>
        <orientation evidence="1">Matrix side</orientation>
    </subcellularLocation>
</comment>
<sequence length="130" mass="15459">IASNGDLIGQPNPVSNLRPVVFHAPENETDLEREFRLERELVQRWNEEFWTIHNMKFIKEKKEFLSSIESNSGSTGPVSADDMSLFYKAFLDKYWKVHLNYNFQWYLKNVQLVKLALKVNIDHVRRRIFS</sequence>
<keyword evidence="8" id="KW-1185">Reference proteome</keyword>
<evidence type="ECO:0000256" key="4">
    <source>
        <dbReference type="ARBA" id="ARBA00022946"/>
    </source>
</evidence>
<accession>A0ABD0YQ91</accession>